<dbReference type="Proteomes" id="UP001396334">
    <property type="component" value="Unassembled WGS sequence"/>
</dbReference>
<keyword evidence="2" id="KW-1133">Transmembrane helix</keyword>
<evidence type="ECO:0000256" key="2">
    <source>
        <dbReference type="SAM" id="Phobius"/>
    </source>
</evidence>
<reference evidence="3 4" key="1">
    <citation type="journal article" date="2024" name="G3 (Bethesda)">
        <title>Genome assembly of Hibiscus sabdariffa L. provides insights into metabolisms of medicinal natural products.</title>
        <authorList>
            <person name="Kim T."/>
        </authorList>
    </citation>
    <scope>NUCLEOTIDE SEQUENCE [LARGE SCALE GENOMIC DNA]</scope>
    <source>
        <strain evidence="3">TK-2024</strain>
        <tissue evidence="3">Old leaves</tissue>
    </source>
</reference>
<feature type="region of interest" description="Disordered" evidence="1">
    <location>
        <begin position="95"/>
        <end position="132"/>
    </location>
</feature>
<dbReference type="EMBL" id="JBBPBN010001028">
    <property type="protein sequence ID" value="KAK8480474.1"/>
    <property type="molecule type" value="Genomic_DNA"/>
</dbReference>
<organism evidence="3 4">
    <name type="scientific">Hibiscus sabdariffa</name>
    <name type="common">roselle</name>
    <dbReference type="NCBI Taxonomy" id="183260"/>
    <lineage>
        <taxon>Eukaryota</taxon>
        <taxon>Viridiplantae</taxon>
        <taxon>Streptophyta</taxon>
        <taxon>Embryophyta</taxon>
        <taxon>Tracheophyta</taxon>
        <taxon>Spermatophyta</taxon>
        <taxon>Magnoliopsida</taxon>
        <taxon>eudicotyledons</taxon>
        <taxon>Gunneridae</taxon>
        <taxon>Pentapetalae</taxon>
        <taxon>rosids</taxon>
        <taxon>malvids</taxon>
        <taxon>Malvales</taxon>
        <taxon>Malvaceae</taxon>
        <taxon>Malvoideae</taxon>
        <taxon>Hibiscus</taxon>
    </lineage>
</organism>
<name>A0ABR1ZIS5_9ROSI</name>
<gene>
    <name evidence="3" type="ORF">V6N11_000016</name>
</gene>
<proteinExistence type="predicted"/>
<evidence type="ECO:0000256" key="1">
    <source>
        <dbReference type="SAM" id="MobiDB-lite"/>
    </source>
</evidence>
<evidence type="ECO:0000313" key="4">
    <source>
        <dbReference type="Proteomes" id="UP001396334"/>
    </source>
</evidence>
<sequence length="334" mass="35016">MAWFALCFTGGLLGSLSRLVQFLTGLRFATLAGIALPGCGLCMAWGVAYVGFHYRPRVLLPVWRLPFKLWPILVLFLLAGVALWHKLAQSPASDAATQHATGGTPPAPVTSDVPATGGTPPAPVTSDTLPACTPAAVGQEQDMYDPMVHSATSDMLEDALAMPTDCALLVDIDGVVQSHGEDLVHDAIDAAADTLIREVAASILGCAPISVDTDAAVVSATSAAMTSASPTAPVLSRSAPACARRLPMPALPEHQEFDAWYAAQTRQASTSRSDQPDSAQAPRAPKRHASHSDPTKAKRPRPSTSSRIPLIPKAGMSSANNSSAETARQSRREK</sequence>
<evidence type="ECO:0000313" key="3">
    <source>
        <dbReference type="EMBL" id="KAK8480474.1"/>
    </source>
</evidence>
<feature type="region of interest" description="Disordered" evidence="1">
    <location>
        <begin position="263"/>
        <end position="334"/>
    </location>
</feature>
<keyword evidence="2" id="KW-0812">Transmembrane</keyword>
<feature type="transmembrane region" description="Helical" evidence="2">
    <location>
        <begin position="28"/>
        <end position="50"/>
    </location>
</feature>
<feature type="compositionally biased region" description="Polar residues" evidence="1">
    <location>
        <begin position="317"/>
        <end position="327"/>
    </location>
</feature>
<protein>
    <submittedName>
        <fullName evidence="3">Uncharacterized protein</fullName>
    </submittedName>
</protein>
<keyword evidence="4" id="KW-1185">Reference proteome</keyword>
<accession>A0ABR1ZIS5</accession>
<comment type="caution">
    <text evidence="3">The sequence shown here is derived from an EMBL/GenBank/DDBJ whole genome shotgun (WGS) entry which is preliminary data.</text>
</comment>
<feature type="compositionally biased region" description="Polar residues" evidence="1">
    <location>
        <begin position="264"/>
        <end position="278"/>
    </location>
</feature>
<keyword evidence="2" id="KW-0472">Membrane</keyword>
<feature type="transmembrane region" description="Helical" evidence="2">
    <location>
        <begin position="62"/>
        <end position="84"/>
    </location>
</feature>